<dbReference type="Gene3D" id="2.20.25.80">
    <property type="entry name" value="WRKY domain"/>
    <property type="match status" value="1"/>
</dbReference>
<keyword evidence="4" id="KW-0804">Transcription</keyword>
<sequence>MIHRPLSCTHIHTQRHLFISPFSSDSVSDLCNCLFVYLPISVQMLDLHTPCPLYSQFASTTPETCLPFYDSLHSVDIAPPFSCSIEQFIVPSTRITNTCASYSASTPSSRKRKRPPNFLCQDTVVKTLRSWWSPSDECRPIHSATQSFPRLDSNLILMEEIDQLKKRDNDHRSDELEEVLNFLWNEDDTSSTAQSDPLNYASSDEFLMAKDWESTQRPIDSEYAAHNVGVTLYGLEDIIGDVSLPNREAIKQEQVLDEETVFHEVPSYATLMDWLDSEASRTRASYCRPWEEQREAVAQVSSATFGLPMRSWQEGIEEGTLAERNNKQHRGSWFVEEGGGGGTSGRNGSTPPPNHWQSLGTSALELAKDRSLKEGAGPPGGVRRASGSAWAGPTLLDIESALAVVAGEYCQSDHSVHIPGVTGHSIATAAPAPAPTTKSSPILKPTYSTTPSSQPISPIVDLTTILQSQHEGGPSQETSDMSEISAWRLKLQKRNPLEPKYTSRVESEEKALADGYRWRKYGQKAIKNSPYPRSYYRCSSSKCNAKKQVEKCPDDEGVFLVTYEGIHLHHKPNLLHKICTPKEGICALEDEIERLTSPRSKEERPSSSSSSTSC</sequence>
<dbReference type="PANTHER" id="PTHR31221">
    <property type="entry name" value="WRKY TRANSCRIPTION FACTOR PROTEIN 1-RELATED"/>
    <property type="match status" value="1"/>
</dbReference>
<feature type="compositionally biased region" description="Low complexity" evidence="6">
    <location>
        <begin position="445"/>
        <end position="455"/>
    </location>
</feature>
<evidence type="ECO:0000256" key="3">
    <source>
        <dbReference type="ARBA" id="ARBA00023125"/>
    </source>
</evidence>
<dbReference type="SMART" id="SM00774">
    <property type="entry name" value="WRKY"/>
    <property type="match status" value="1"/>
</dbReference>
<evidence type="ECO:0000313" key="9">
    <source>
        <dbReference type="Proteomes" id="UP000825935"/>
    </source>
</evidence>
<dbReference type="EMBL" id="CM035407">
    <property type="protein sequence ID" value="KAH7444365.1"/>
    <property type="molecule type" value="Genomic_DNA"/>
</dbReference>
<keyword evidence="9" id="KW-1185">Reference proteome</keyword>
<feature type="domain" description="WRKY" evidence="7">
    <location>
        <begin position="507"/>
        <end position="572"/>
    </location>
</feature>
<keyword evidence="2" id="KW-0805">Transcription regulation</keyword>
<dbReference type="GO" id="GO:0005634">
    <property type="term" value="C:nucleus"/>
    <property type="evidence" value="ECO:0007669"/>
    <property type="project" value="UniProtKB-SubCell"/>
</dbReference>
<proteinExistence type="predicted"/>
<keyword evidence="5" id="KW-0539">Nucleus</keyword>
<dbReference type="InterPro" id="IPR036576">
    <property type="entry name" value="WRKY_dom_sf"/>
</dbReference>
<feature type="region of interest" description="Disordered" evidence="6">
    <location>
        <begin position="595"/>
        <end position="614"/>
    </location>
</feature>
<evidence type="ECO:0000259" key="7">
    <source>
        <dbReference type="PROSITE" id="PS50811"/>
    </source>
</evidence>
<dbReference type="InterPro" id="IPR003657">
    <property type="entry name" value="WRKY_dom"/>
</dbReference>
<evidence type="ECO:0000256" key="2">
    <source>
        <dbReference type="ARBA" id="ARBA00023015"/>
    </source>
</evidence>
<comment type="caution">
    <text evidence="8">The sequence shown here is derived from an EMBL/GenBank/DDBJ whole genome shotgun (WGS) entry which is preliminary data.</text>
</comment>
<dbReference type="InterPro" id="IPR044810">
    <property type="entry name" value="WRKY_plant"/>
</dbReference>
<dbReference type="AlphaFoldDB" id="A0A8T2VFJ0"/>
<evidence type="ECO:0000256" key="6">
    <source>
        <dbReference type="SAM" id="MobiDB-lite"/>
    </source>
</evidence>
<dbReference type="GO" id="GO:0043565">
    <property type="term" value="F:sequence-specific DNA binding"/>
    <property type="evidence" value="ECO:0007669"/>
    <property type="project" value="InterPro"/>
</dbReference>
<feature type="region of interest" description="Disordered" evidence="6">
    <location>
        <begin position="323"/>
        <end position="358"/>
    </location>
</feature>
<dbReference type="Proteomes" id="UP000825935">
    <property type="component" value="Chromosome 2"/>
</dbReference>
<dbReference type="OrthoDB" id="1931176at2759"/>
<accession>A0A8T2VFJ0</accession>
<organism evidence="8 9">
    <name type="scientific">Ceratopteris richardii</name>
    <name type="common">Triangle waterfern</name>
    <dbReference type="NCBI Taxonomy" id="49495"/>
    <lineage>
        <taxon>Eukaryota</taxon>
        <taxon>Viridiplantae</taxon>
        <taxon>Streptophyta</taxon>
        <taxon>Embryophyta</taxon>
        <taxon>Tracheophyta</taxon>
        <taxon>Polypodiopsida</taxon>
        <taxon>Polypodiidae</taxon>
        <taxon>Polypodiales</taxon>
        <taxon>Pteridineae</taxon>
        <taxon>Pteridaceae</taxon>
        <taxon>Parkerioideae</taxon>
        <taxon>Ceratopteris</taxon>
    </lineage>
</organism>
<evidence type="ECO:0000313" key="8">
    <source>
        <dbReference type="EMBL" id="KAH7444365.1"/>
    </source>
</evidence>
<dbReference type="GO" id="GO:0003700">
    <property type="term" value="F:DNA-binding transcription factor activity"/>
    <property type="evidence" value="ECO:0007669"/>
    <property type="project" value="InterPro"/>
</dbReference>
<feature type="region of interest" description="Disordered" evidence="6">
    <location>
        <begin position="429"/>
        <end position="455"/>
    </location>
</feature>
<protein>
    <recommendedName>
        <fullName evidence="7">WRKY domain-containing protein</fullName>
    </recommendedName>
</protein>
<evidence type="ECO:0000256" key="1">
    <source>
        <dbReference type="ARBA" id="ARBA00004123"/>
    </source>
</evidence>
<reference evidence="8" key="1">
    <citation type="submission" date="2021-08" db="EMBL/GenBank/DDBJ databases">
        <title>WGS assembly of Ceratopteris richardii.</title>
        <authorList>
            <person name="Marchant D.B."/>
            <person name="Chen G."/>
            <person name="Jenkins J."/>
            <person name="Shu S."/>
            <person name="Leebens-Mack J."/>
            <person name="Grimwood J."/>
            <person name="Schmutz J."/>
            <person name="Soltis P."/>
            <person name="Soltis D."/>
            <person name="Chen Z.-H."/>
        </authorList>
    </citation>
    <scope>NUCLEOTIDE SEQUENCE</scope>
    <source>
        <strain evidence="8">Whitten #5841</strain>
        <tissue evidence="8">Leaf</tissue>
    </source>
</reference>
<dbReference type="SUPFAM" id="SSF118290">
    <property type="entry name" value="WRKY DNA-binding domain"/>
    <property type="match status" value="1"/>
</dbReference>
<dbReference type="PROSITE" id="PS50811">
    <property type="entry name" value="WRKY"/>
    <property type="match status" value="1"/>
</dbReference>
<gene>
    <name evidence="8" type="ORF">KP509_02G075500</name>
</gene>
<evidence type="ECO:0000256" key="5">
    <source>
        <dbReference type="ARBA" id="ARBA00023242"/>
    </source>
</evidence>
<dbReference type="PANTHER" id="PTHR31221:SF42">
    <property type="entry name" value="WRKY TRANSCRIPTION FACTOR 49-RELATED"/>
    <property type="match status" value="1"/>
</dbReference>
<comment type="subcellular location">
    <subcellularLocation>
        <location evidence="1">Nucleus</location>
    </subcellularLocation>
</comment>
<feature type="compositionally biased region" description="Basic and acidic residues" evidence="6">
    <location>
        <begin position="595"/>
        <end position="605"/>
    </location>
</feature>
<keyword evidence="3" id="KW-0238">DNA-binding</keyword>
<name>A0A8T2VFJ0_CERRI</name>
<evidence type="ECO:0000256" key="4">
    <source>
        <dbReference type="ARBA" id="ARBA00023163"/>
    </source>
</evidence>
<dbReference type="Pfam" id="PF03106">
    <property type="entry name" value="WRKY"/>
    <property type="match status" value="1"/>
</dbReference>